<dbReference type="RefSeq" id="WP_309480818.1">
    <property type="nucleotide sequence ID" value="NZ_CP133720.1"/>
</dbReference>
<dbReference type="Proteomes" id="UP001181355">
    <property type="component" value="Chromosome"/>
</dbReference>
<keyword evidence="4" id="KW-1185">Reference proteome</keyword>
<dbReference type="PROSITE" id="PS51257">
    <property type="entry name" value="PROKAR_LIPOPROTEIN"/>
    <property type="match status" value="1"/>
</dbReference>
<sequence length="128" mass="14452">MKTLLMICLSASLLACADPVKKTTQEMELAKNTETQPTSCQEVIEKIARKLDEKSRETLRKTKKEGLALFHFSWGMGIRNSFGLWKDQSPVRLSCAERVGQKDIHPDNASGIIMEEVWKLVNSDNISK</sequence>
<feature type="signal peptide" evidence="1">
    <location>
        <begin position="1"/>
        <end position="17"/>
    </location>
</feature>
<reference evidence="3" key="1">
    <citation type="submission" date="2023-09" db="EMBL/GenBank/DDBJ databases">
        <title>Undibacterium sp. 20NA77.5 isolated from freshwater.</title>
        <authorList>
            <person name="Le V."/>
            <person name="Ko S.-R."/>
            <person name="Ahn C.-Y."/>
            <person name="Oh H.-M."/>
        </authorList>
    </citation>
    <scope>NUCLEOTIDE SEQUENCE</scope>
    <source>
        <strain evidence="3">20NA77.5</strain>
    </source>
</reference>
<name>A0ABY9RDR3_9BURK</name>
<gene>
    <name evidence="3" type="ORF">RF679_11735</name>
</gene>
<dbReference type="EMBL" id="CP133720">
    <property type="protein sequence ID" value="WMW79319.1"/>
    <property type="molecule type" value="Genomic_DNA"/>
</dbReference>
<feature type="chain" id="PRO_5046330759" evidence="1">
    <location>
        <begin position="18"/>
        <end position="128"/>
    </location>
</feature>
<evidence type="ECO:0000259" key="2">
    <source>
        <dbReference type="Pfam" id="PF20594"/>
    </source>
</evidence>
<accession>A0ABY9RDR3</accession>
<proteinExistence type="predicted"/>
<keyword evidence="1" id="KW-0732">Signal</keyword>
<protein>
    <submittedName>
        <fullName evidence="3">DUF6794 domain-containing protein</fullName>
    </submittedName>
</protein>
<evidence type="ECO:0000256" key="1">
    <source>
        <dbReference type="SAM" id="SignalP"/>
    </source>
</evidence>
<evidence type="ECO:0000313" key="3">
    <source>
        <dbReference type="EMBL" id="WMW79319.1"/>
    </source>
</evidence>
<evidence type="ECO:0000313" key="4">
    <source>
        <dbReference type="Proteomes" id="UP001181355"/>
    </source>
</evidence>
<dbReference type="Pfam" id="PF20594">
    <property type="entry name" value="DUF6794"/>
    <property type="match status" value="1"/>
</dbReference>
<dbReference type="InterPro" id="IPR046744">
    <property type="entry name" value="DUF6794"/>
</dbReference>
<organism evidence="3 4">
    <name type="scientific">Undibacterium cyanobacteriorum</name>
    <dbReference type="NCBI Taxonomy" id="3073561"/>
    <lineage>
        <taxon>Bacteria</taxon>
        <taxon>Pseudomonadati</taxon>
        <taxon>Pseudomonadota</taxon>
        <taxon>Betaproteobacteria</taxon>
        <taxon>Burkholderiales</taxon>
        <taxon>Oxalobacteraceae</taxon>
        <taxon>Undibacterium</taxon>
    </lineage>
</organism>
<feature type="domain" description="DUF6794" evidence="2">
    <location>
        <begin position="37"/>
        <end position="119"/>
    </location>
</feature>